<feature type="region of interest" description="Disordered" evidence="1">
    <location>
        <begin position="1137"/>
        <end position="1157"/>
    </location>
</feature>
<proteinExistence type="predicted"/>
<reference evidence="2 3" key="1">
    <citation type="journal article" date="2018" name="Cell">
        <title>The Chara Genome: Secondary Complexity and Implications for Plant Terrestrialization.</title>
        <authorList>
            <person name="Nishiyama T."/>
            <person name="Sakayama H."/>
            <person name="Vries J.D."/>
            <person name="Buschmann H."/>
            <person name="Saint-Marcoux D."/>
            <person name="Ullrich K.K."/>
            <person name="Haas F.B."/>
            <person name="Vanderstraeten L."/>
            <person name="Becker D."/>
            <person name="Lang D."/>
            <person name="Vosolsobe S."/>
            <person name="Rombauts S."/>
            <person name="Wilhelmsson P.K.I."/>
            <person name="Janitza P."/>
            <person name="Kern R."/>
            <person name="Heyl A."/>
            <person name="Rumpler F."/>
            <person name="Villalobos L.I.A.C."/>
            <person name="Clay J.M."/>
            <person name="Skokan R."/>
            <person name="Toyoda A."/>
            <person name="Suzuki Y."/>
            <person name="Kagoshima H."/>
            <person name="Schijlen E."/>
            <person name="Tajeshwar N."/>
            <person name="Catarino B."/>
            <person name="Hetherington A.J."/>
            <person name="Saltykova A."/>
            <person name="Bonnot C."/>
            <person name="Breuninger H."/>
            <person name="Symeonidi A."/>
            <person name="Radhakrishnan G.V."/>
            <person name="Van Nieuwerburgh F."/>
            <person name="Deforce D."/>
            <person name="Chang C."/>
            <person name="Karol K.G."/>
            <person name="Hedrich R."/>
            <person name="Ulvskov P."/>
            <person name="Glockner G."/>
            <person name="Delwiche C.F."/>
            <person name="Petrasek J."/>
            <person name="Van de Peer Y."/>
            <person name="Friml J."/>
            <person name="Beilby M."/>
            <person name="Dolan L."/>
            <person name="Kohara Y."/>
            <person name="Sugano S."/>
            <person name="Fujiyama A."/>
            <person name="Delaux P.-M."/>
            <person name="Quint M."/>
            <person name="TheiBen G."/>
            <person name="Hagemann M."/>
            <person name="Harholt J."/>
            <person name="Dunand C."/>
            <person name="Zachgo S."/>
            <person name="Langdale J."/>
            <person name="Maumus F."/>
            <person name="Straeten D.V.D."/>
            <person name="Gould S.B."/>
            <person name="Rensing S.A."/>
        </authorList>
    </citation>
    <scope>NUCLEOTIDE SEQUENCE [LARGE SCALE GENOMIC DNA]</scope>
    <source>
        <strain evidence="2 3">S276</strain>
    </source>
</reference>
<dbReference type="Pfam" id="PF24917">
    <property type="entry name" value="BLTP3A_B"/>
    <property type="match status" value="1"/>
</dbReference>
<feature type="region of interest" description="Disordered" evidence="1">
    <location>
        <begin position="458"/>
        <end position="486"/>
    </location>
</feature>
<dbReference type="OMA" id="QYMSNAS"/>
<feature type="region of interest" description="Disordered" evidence="1">
    <location>
        <begin position="98"/>
        <end position="118"/>
    </location>
</feature>
<feature type="compositionally biased region" description="Polar residues" evidence="1">
    <location>
        <begin position="684"/>
        <end position="710"/>
    </location>
</feature>
<dbReference type="STRING" id="69332.A0A388LSL5"/>
<name>A0A388LSL5_CHABU</name>
<dbReference type="InterPro" id="IPR026728">
    <property type="entry name" value="BLTP3A/B"/>
</dbReference>
<feature type="region of interest" description="Disordered" evidence="1">
    <location>
        <begin position="1098"/>
        <end position="1123"/>
    </location>
</feature>
<feature type="region of interest" description="Disordered" evidence="1">
    <location>
        <begin position="1173"/>
        <end position="1194"/>
    </location>
</feature>
<comment type="caution">
    <text evidence="2">The sequence shown here is derived from an EMBL/GenBank/DDBJ whole genome shotgun (WGS) entry which is preliminary data.</text>
</comment>
<dbReference type="Gramene" id="GBG85324">
    <property type="protein sequence ID" value="GBG85324"/>
    <property type="gene ID" value="CBR_g39891"/>
</dbReference>
<feature type="region of interest" description="Disordered" evidence="1">
    <location>
        <begin position="659"/>
        <end position="715"/>
    </location>
</feature>
<dbReference type="Proteomes" id="UP000265515">
    <property type="component" value="Unassembled WGS sequence"/>
</dbReference>
<gene>
    <name evidence="2" type="ORF">CBR_g39891</name>
</gene>
<evidence type="ECO:0000313" key="2">
    <source>
        <dbReference type="EMBL" id="GBG85324.1"/>
    </source>
</evidence>
<feature type="compositionally biased region" description="Low complexity" evidence="1">
    <location>
        <begin position="1173"/>
        <end position="1185"/>
    </location>
</feature>
<accession>A0A388LSL5</accession>
<dbReference type="PANTHER" id="PTHR22774:SF11">
    <property type="entry name" value="CHOREIN N-TERMINAL DOMAIN-CONTAINING PROTEIN"/>
    <property type="match status" value="1"/>
</dbReference>
<organism evidence="2 3">
    <name type="scientific">Chara braunii</name>
    <name type="common">Braun's stonewort</name>
    <dbReference type="NCBI Taxonomy" id="69332"/>
    <lineage>
        <taxon>Eukaryota</taxon>
        <taxon>Viridiplantae</taxon>
        <taxon>Streptophyta</taxon>
        <taxon>Charophyceae</taxon>
        <taxon>Charales</taxon>
        <taxon>Characeae</taxon>
        <taxon>Chara</taxon>
    </lineage>
</organism>
<keyword evidence="3" id="KW-1185">Reference proteome</keyword>
<evidence type="ECO:0000256" key="1">
    <source>
        <dbReference type="SAM" id="MobiDB-lite"/>
    </source>
</evidence>
<feature type="region of interest" description="Disordered" evidence="1">
    <location>
        <begin position="1010"/>
        <end position="1031"/>
    </location>
</feature>
<dbReference type="OrthoDB" id="43807at2759"/>
<dbReference type="PANTHER" id="PTHR22774">
    <property type="entry name" value="CHOREIN N-TERMINAL DOMAIN-CONTAINING PROTEIN"/>
    <property type="match status" value="1"/>
</dbReference>
<feature type="compositionally biased region" description="Low complexity" evidence="1">
    <location>
        <begin position="1137"/>
        <end position="1155"/>
    </location>
</feature>
<feature type="compositionally biased region" description="Low complexity" evidence="1">
    <location>
        <begin position="101"/>
        <end position="118"/>
    </location>
</feature>
<feature type="region of interest" description="Disordered" evidence="1">
    <location>
        <begin position="833"/>
        <end position="855"/>
    </location>
</feature>
<dbReference type="EMBL" id="BFEA01000514">
    <property type="protein sequence ID" value="GBG85324.1"/>
    <property type="molecule type" value="Genomic_DNA"/>
</dbReference>
<protein>
    <submittedName>
        <fullName evidence="2">Uncharacterized protein</fullName>
    </submittedName>
</protein>
<evidence type="ECO:0000313" key="3">
    <source>
        <dbReference type="Proteomes" id="UP000265515"/>
    </source>
</evidence>
<sequence>MESLLAKAVESKLKAWLKSFSRDQFRLLQGRTMLLSNLDLNGKTLHACLGLPPSLRVTQARVGKLEIQLPSVSNVKSDPVVVSINRLDIVLCETLTEAGDSDSTGSDASSGSSSNRNSTYGFSDKVADGVTVNVGELNIMLETLGSAGSEGADAASWTPPLASITMRGVMLYTTNEYWQAVNLKETRQFFHGKKFIYIFKKLEWESLSIDLLPHPKMFSDERVSSSARGGSSSTDPEDARRWFFGGERLVDNIYGTANITQLRSLHNEPIGLEVELNVSEVLCPALSEPDFRLELILQSLSYSRASAGGTDFVKSLARLEISGLFFRDTYTQPPCTLIQPSMRGSAGRYEPPPEFARGGFFARVYPLASPTQHESPVLPMFQLFAAQTSPCPAPPEVTSHVFLRLQPMKINLQEDSCLRMASLLSDGAMDAPVKVVKEPILKSIQIHLEELDITLPLKDTGPSDAQQPAAGRQARQRGRGVEGKGQSGFTGAQLYIDGLSLIHDPSLKYRVLQMDKDAACYLFWEGQPADNSQWRFAITAVSISAALETGRCDDLGSNVGERTSGLWRCLEVQNPCVEVAMATQDGSPITVIPPPGGVLRVGFKCQQLMSNTSREQLLFALRMILHMGKVTKKFMKIGKILRKKVRVESPVDVRQVLEEAAEQRFDEDEDEDYDDDEWDLDGSSDGSATDSRAGSDNKSIGCARSSSSMPRNAGGVDGVGELATAIPGDSGVTILVEAVEMRLLESVPGQIAIEGPLLGRVMAAGLGAQAKFRSLEGAAAITWNVMWRDIRVELVDTESTGASDRDADLRALEREGLSSEGIVKFLNWGIAGDKKSRSRHGSRGSRDSGALEVVDKPRQPPMRAVFWTKGKDGEEESSAFGQEFEGRQPLLEASMVHVIPYVDTGSRSSVEGKVQVTGVRVGGGMEYNEALLHRFGVLDEDGGPGEAVKRILKILSKKQFSEFLRKLSKDPSPRASEGSTGLSVGMPDELNVELQLVDWAFLLERVYKPGPSRPGSSGGRGSSSGTNRSSRYSRHWHMGFRKVQVVADSAAAPSPSVTAERPSRPWKIGRYKSLPFQALKVKVEGLVVVKPQDLETPPKMENGANVGLSGRSRENWSGHMANSVDVTSPTYPGAYASPAHPSSYSSPSRPTSFSSPPLPAAYTSTAFSGSPYGGSAHSSSYSPSVPHHRWSSSQGLPSAATLEAALGKFHLADHSGVDLEFRLGAREGSGLLGGEKAGVDWILESVKMGIKEPLEIEATKVELKSLVELFTAEIQAAGRIGQGALKLLQRSAPVAQLVVEKLEANQGYGQMPNRETASPLKDLAYSIFGEDFGPARRFSKKGTEQPEEGKWRDRLMEAEMMLLKSQSLCFQIRDQLSLGADAFLTDRGRGAIAASGGVSELDLGPSRKVAELAAQLESLQTLLEKIGE</sequence>
<feature type="compositionally biased region" description="Acidic residues" evidence="1">
    <location>
        <begin position="665"/>
        <end position="682"/>
    </location>
</feature>